<comment type="caution">
    <text evidence="2">The sequence shown here is derived from an EMBL/GenBank/DDBJ whole genome shotgun (WGS) entry which is preliminary data.</text>
</comment>
<dbReference type="Proteomes" id="UP001186944">
    <property type="component" value="Unassembled WGS sequence"/>
</dbReference>
<name>A0AA89BN81_PINIB</name>
<reference evidence="2" key="1">
    <citation type="submission" date="2019-08" db="EMBL/GenBank/DDBJ databases">
        <title>The improved chromosome-level genome for the pearl oyster Pinctada fucata martensii using PacBio sequencing and Hi-C.</title>
        <authorList>
            <person name="Zheng Z."/>
        </authorList>
    </citation>
    <scope>NUCLEOTIDE SEQUENCE</scope>
    <source>
        <strain evidence="2">ZZ-2019</strain>
        <tissue evidence="2">Adductor muscle</tissue>
    </source>
</reference>
<protein>
    <submittedName>
        <fullName evidence="2">Uncharacterized protein</fullName>
    </submittedName>
</protein>
<dbReference type="EMBL" id="VSWD01000010">
    <property type="protein sequence ID" value="KAK3089170.1"/>
    <property type="molecule type" value="Genomic_DNA"/>
</dbReference>
<organism evidence="2 3">
    <name type="scientific">Pinctada imbricata</name>
    <name type="common">Atlantic pearl-oyster</name>
    <name type="synonym">Pinctada martensii</name>
    <dbReference type="NCBI Taxonomy" id="66713"/>
    <lineage>
        <taxon>Eukaryota</taxon>
        <taxon>Metazoa</taxon>
        <taxon>Spiralia</taxon>
        <taxon>Lophotrochozoa</taxon>
        <taxon>Mollusca</taxon>
        <taxon>Bivalvia</taxon>
        <taxon>Autobranchia</taxon>
        <taxon>Pteriomorphia</taxon>
        <taxon>Pterioida</taxon>
        <taxon>Pterioidea</taxon>
        <taxon>Pteriidae</taxon>
        <taxon>Pinctada</taxon>
    </lineage>
</organism>
<evidence type="ECO:0000256" key="1">
    <source>
        <dbReference type="SAM" id="MobiDB-lite"/>
    </source>
</evidence>
<dbReference type="AlphaFoldDB" id="A0AA89BN81"/>
<gene>
    <name evidence="2" type="ORF">FSP39_001436</name>
</gene>
<keyword evidence="3" id="KW-1185">Reference proteome</keyword>
<proteinExistence type="predicted"/>
<evidence type="ECO:0000313" key="2">
    <source>
        <dbReference type="EMBL" id="KAK3089170.1"/>
    </source>
</evidence>
<feature type="compositionally biased region" description="Basic and acidic residues" evidence="1">
    <location>
        <begin position="158"/>
        <end position="171"/>
    </location>
</feature>
<accession>A0AA89BN81</accession>
<feature type="region of interest" description="Disordered" evidence="1">
    <location>
        <begin position="144"/>
        <end position="171"/>
    </location>
</feature>
<sequence>MCQSLSSIGKINQTILKVRSIWKPTKKLQKKAARNQVVCEAEINTCVQRNENEYVTMEIVAKREGKMPKIYSDGLNLDSIMESDVSYDTVIDKDARKKDIEDMTRETGDLALADSGFCSPRVVEGQSPSNDNNEIQSRVEEIKKASNSSLCPKNVYQKSDDGSHTSDHELPVHDKENRHKMLNNMKFVPQERSVLTHYNQVQHYSNNTDAEPRFLQQIPFKFNFDDDYEVVGVV</sequence>
<evidence type="ECO:0000313" key="3">
    <source>
        <dbReference type="Proteomes" id="UP001186944"/>
    </source>
</evidence>